<organism evidence="1 2">
    <name type="scientific">Pullulanibacillus camelliae</name>
    <dbReference type="NCBI Taxonomy" id="1707096"/>
    <lineage>
        <taxon>Bacteria</taxon>
        <taxon>Bacillati</taxon>
        <taxon>Bacillota</taxon>
        <taxon>Bacilli</taxon>
        <taxon>Bacillales</taxon>
        <taxon>Sporolactobacillaceae</taxon>
        <taxon>Pullulanibacillus</taxon>
    </lineage>
</organism>
<dbReference type="EMBL" id="BMIR01000009">
    <property type="protein sequence ID" value="GGE43270.1"/>
    <property type="molecule type" value="Genomic_DNA"/>
</dbReference>
<reference evidence="1" key="2">
    <citation type="submission" date="2020-09" db="EMBL/GenBank/DDBJ databases">
        <authorList>
            <person name="Sun Q."/>
            <person name="Zhou Y."/>
        </authorList>
    </citation>
    <scope>NUCLEOTIDE SEQUENCE</scope>
    <source>
        <strain evidence="1">CGMCC 1.15371</strain>
    </source>
</reference>
<proteinExistence type="predicted"/>
<dbReference type="RefSeq" id="WP_188693754.1">
    <property type="nucleotide sequence ID" value="NZ_BMIR01000009.1"/>
</dbReference>
<protein>
    <submittedName>
        <fullName evidence="1">Uncharacterized protein</fullName>
    </submittedName>
</protein>
<dbReference type="Proteomes" id="UP000628775">
    <property type="component" value="Unassembled WGS sequence"/>
</dbReference>
<accession>A0A8J2YHM3</accession>
<keyword evidence="2" id="KW-1185">Reference proteome</keyword>
<evidence type="ECO:0000313" key="2">
    <source>
        <dbReference type="Proteomes" id="UP000628775"/>
    </source>
</evidence>
<reference evidence="1" key="1">
    <citation type="journal article" date="2014" name="Int. J. Syst. Evol. Microbiol.">
        <title>Complete genome sequence of Corynebacterium casei LMG S-19264T (=DSM 44701T), isolated from a smear-ripened cheese.</title>
        <authorList>
            <consortium name="US DOE Joint Genome Institute (JGI-PGF)"/>
            <person name="Walter F."/>
            <person name="Albersmeier A."/>
            <person name="Kalinowski J."/>
            <person name="Ruckert C."/>
        </authorList>
    </citation>
    <scope>NUCLEOTIDE SEQUENCE</scope>
    <source>
        <strain evidence="1">CGMCC 1.15371</strain>
    </source>
</reference>
<name>A0A8J2YHM3_9BACL</name>
<gene>
    <name evidence="1" type="ORF">GCM10011391_22600</name>
</gene>
<dbReference type="AlphaFoldDB" id="A0A8J2YHM3"/>
<evidence type="ECO:0000313" key="1">
    <source>
        <dbReference type="EMBL" id="GGE43270.1"/>
    </source>
</evidence>
<comment type="caution">
    <text evidence="1">The sequence shown here is derived from an EMBL/GenBank/DDBJ whole genome shotgun (WGS) entry which is preliminary data.</text>
</comment>
<sequence length="116" mass="13769">MDKSQLAEEYIIALIAKQRLKEELPKVTLFSVSEPLIALFNHMENLINHDIELHLQQLEYYHNNLSYLTESQEKISYIYEDMWKEIAKPFLDKAVKAYLLNQSKKILSQGYDNIYD</sequence>